<feature type="region of interest" description="Disordered" evidence="1">
    <location>
        <begin position="1"/>
        <end position="29"/>
    </location>
</feature>
<evidence type="ECO:0000313" key="3">
    <source>
        <dbReference type="EMBL" id="TGY36283.1"/>
    </source>
</evidence>
<dbReference type="EMBL" id="SRYO01000006">
    <property type="protein sequence ID" value="TGY36283.1"/>
    <property type="molecule type" value="Genomic_DNA"/>
</dbReference>
<feature type="transmembrane region" description="Helical" evidence="2">
    <location>
        <begin position="61"/>
        <end position="83"/>
    </location>
</feature>
<dbReference type="AlphaFoldDB" id="A0A4S2D6M6"/>
<keyword evidence="2" id="KW-0812">Transmembrane</keyword>
<dbReference type="Proteomes" id="UP000309893">
    <property type="component" value="Unassembled WGS sequence"/>
</dbReference>
<dbReference type="RefSeq" id="WP_135949646.1">
    <property type="nucleotide sequence ID" value="NZ_SRYO01000006.1"/>
</dbReference>
<dbReference type="OrthoDB" id="5056534at2"/>
<evidence type="ECO:0000313" key="4">
    <source>
        <dbReference type="Proteomes" id="UP000309893"/>
    </source>
</evidence>
<feature type="transmembrane region" description="Helical" evidence="2">
    <location>
        <begin position="33"/>
        <end position="55"/>
    </location>
</feature>
<keyword evidence="2" id="KW-1133">Transmembrane helix</keyword>
<evidence type="ECO:0000256" key="1">
    <source>
        <dbReference type="SAM" id="MobiDB-lite"/>
    </source>
</evidence>
<gene>
    <name evidence="3" type="ORF">E5344_10970</name>
</gene>
<keyword evidence="2" id="KW-0472">Membrane</keyword>
<evidence type="ECO:0000256" key="2">
    <source>
        <dbReference type="SAM" id="Phobius"/>
    </source>
</evidence>
<organism evidence="3 4">
    <name type="scientific">Microbacterium laevaniformans</name>
    <dbReference type="NCBI Taxonomy" id="36807"/>
    <lineage>
        <taxon>Bacteria</taxon>
        <taxon>Bacillati</taxon>
        <taxon>Actinomycetota</taxon>
        <taxon>Actinomycetes</taxon>
        <taxon>Micrococcales</taxon>
        <taxon>Microbacteriaceae</taxon>
        <taxon>Microbacterium</taxon>
    </lineage>
</organism>
<comment type="caution">
    <text evidence="3">The sequence shown here is derived from an EMBL/GenBank/DDBJ whole genome shotgun (WGS) entry which is preliminary data.</text>
</comment>
<protein>
    <submittedName>
        <fullName evidence="3">Uncharacterized protein</fullName>
    </submittedName>
</protein>
<proteinExistence type="predicted"/>
<sequence length="113" mass="11412">MNSQFSPPISGEGRRIGHLDRPHTSGARRPGPAAFAAGFGIVAAVLLGVVVVAAVGSRWAAFTLAVVALLFSAYLGVGLASGLHSARPPAERVDPSPLPCQCYSGSVCECPGG</sequence>
<name>A0A4S2D6M6_9MICO</name>
<feature type="compositionally biased region" description="Basic and acidic residues" evidence="1">
    <location>
        <begin position="12"/>
        <end position="23"/>
    </location>
</feature>
<reference evidence="3 4" key="1">
    <citation type="submission" date="2019-04" db="EMBL/GenBank/DDBJ databases">
        <title>Microbes associate with the intestines of laboratory mice.</title>
        <authorList>
            <person name="Navarre W."/>
            <person name="Wong E."/>
            <person name="Huang K."/>
            <person name="Tropini C."/>
            <person name="Ng K."/>
            <person name="Yu B."/>
        </authorList>
    </citation>
    <scope>NUCLEOTIDE SEQUENCE [LARGE SCALE GENOMIC DNA]</scope>
    <source>
        <strain evidence="3 4">NM46_B2-13</strain>
    </source>
</reference>
<accession>A0A4S2D6M6</accession>